<dbReference type="InterPro" id="IPR050942">
    <property type="entry name" value="F-box_BR-signaling"/>
</dbReference>
<dbReference type="OrthoDB" id="642536at2759"/>
<proteinExistence type="predicted"/>
<dbReference type="PANTHER" id="PTHR44259">
    <property type="entry name" value="OS07G0183000 PROTEIN-RELATED"/>
    <property type="match status" value="1"/>
</dbReference>
<reference evidence="2" key="1">
    <citation type="journal article" date="2022" name="Cell">
        <title>Repeat-based holocentromeres influence genome architecture and karyotype evolution.</title>
        <authorList>
            <person name="Hofstatter P.G."/>
            <person name="Thangavel G."/>
            <person name="Lux T."/>
            <person name="Neumann P."/>
            <person name="Vondrak T."/>
            <person name="Novak P."/>
            <person name="Zhang M."/>
            <person name="Costa L."/>
            <person name="Castellani M."/>
            <person name="Scott A."/>
            <person name="Toegelov H."/>
            <person name="Fuchs J."/>
            <person name="Mata-Sucre Y."/>
            <person name="Dias Y."/>
            <person name="Vanzela A.L.L."/>
            <person name="Huettel B."/>
            <person name="Almeida C.C.S."/>
            <person name="Simkova H."/>
            <person name="Souza G."/>
            <person name="Pedrosa-Harand A."/>
            <person name="Macas J."/>
            <person name="Mayer K.F.X."/>
            <person name="Houben A."/>
            <person name="Marques A."/>
        </authorList>
    </citation>
    <scope>NUCLEOTIDE SEQUENCE</scope>
    <source>
        <strain evidence="2">RhyBre1mFocal</strain>
    </source>
</reference>
<evidence type="ECO:0000259" key="1">
    <source>
        <dbReference type="Pfam" id="PF03478"/>
    </source>
</evidence>
<evidence type="ECO:0000313" key="2">
    <source>
        <dbReference type="EMBL" id="KAJ1691053.1"/>
    </source>
</evidence>
<gene>
    <name evidence="2" type="ORF">LUZ63_015208</name>
</gene>
<feature type="domain" description="KIB1-4 beta-propeller" evidence="1">
    <location>
        <begin position="119"/>
        <end position="345"/>
    </location>
</feature>
<keyword evidence="3" id="KW-1185">Reference proteome</keyword>
<organism evidence="2 3">
    <name type="scientific">Rhynchospora breviuscula</name>
    <dbReference type="NCBI Taxonomy" id="2022672"/>
    <lineage>
        <taxon>Eukaryota</taxon>
        <taxon>Viridiplantae</taxon>
        <taxon>Streptophyta</taxon>
        <taxon>Embryophyta</taxon>
        <taxon>Tracheophyta</taxon>
        <taxon>Spermatophyta</taxon>
        <taxon>Magnoliopsida</taxon>
        <taxon>Liliopsida</taxon>
        <taxon>Poales</taxon>
        <taxon>Cyperaceae</taxon>
        <taxon>Cyperoideae</taxon>
        <taxon>Rhynchosporeae</taxon>
        <taxon>Rhynchospora</taxon>
    </lineage>
</organism>
<dbReference type="Pfam" id="PF03478">
    <property type="entry name" value="Beta-prop_KIB1-4"/>
    <property type="match status" value="1"/>
</dbReference>
<comment type="caution">
    <text evidence="2">The sequence shown here is derived from an EMBL/GenBank/DDBJ whole genome shotgun (WGS) entry which is preliminary data.</text>
</comment>
<evidence type="ECO:0000313" key="3">
    <source>
        <dbReference type="Proteomes" id="UP001151287"/>
    </source>
</evidence>
<protein>
    <recommendedName>
        <fullName evidence="1">KIB1-4 beta-propeller domain-containing protein</fullName>
    </recommendedName>
</protein>
<accession>A0A9Q0CBV9</accession>
<dbReference type="EMBL" id="JAMQYH010000004">
    <property type="protein sequence ID" value="KAJ1691053.1"/>
    <property type="molecule type" value="Genomic_DNA"/>
</dbReference>
<sequence length="416" mass="48147">MRKQGSSDFRGLAHLPPEIVEFRDWAHLPPEIVELISERVISIADYFRFRAVCYPWRAASLPKPRHLPPQLPWIMHPLIWDRRSWLFFNDVWEAKDRTFPLPGTQGGVNNCASEAKDRTFHRPGTERDVNTCACYRGWLLFEEYSGNEVFLINPLTRARIQLPPFAAPVRRLGDDSDVPSDNSLFDFTRRYYHSFSGSKMIFSTDLTDPNCLITVLISTLMGSFVICCRVGDPYWTRVDCCLGCVGRFYDVTYYNGRFFFLYPYGESMSIFDPNNSEEMIVPAPGLRGVRKHFVEGMSGVYVLAISREERFEECELYQFLEQPLKFERITDTINGTAIFYGDDYPCLAVCTDDWGSLDRVSAPEEHEWGLYAWNCTVGSHYSIYSAQRNMIRMREPCRLPLFQSGGNITWFQPSLI</sequence>
<dbReference type="AlphaFoldDB" id="A0A9Q0CBV9"/>
<dbReference type="Proteomes" id="UP001151287">
    <property type="component" value="Unassembled WGS sequence"/>
</dbReference>
<name>A0A9Q0CBV9_9POAL</name>
<dbReference type="InterPro" id="IPR005174">
    <property type="entry name" value="KIB1-4_b-propeller"/>
</dbReference>
<dbReference type="Gene3D" id="1.20.1280.50">
    <property type="match status" value="1"/>
</dbReference>